<evidence type="ECO:0000313" key="3">
    <source>
        <dbReference type="EMBL" id="MEK8052264.1"/>
    </source>
</evidence>
<evidence type="ECO:0000313" key="4">
    <source>
        <dbReference type="Proteomes" id="UP001365405"/>
    </source>
</evidence>
<dbReference type="Proteomes" id="UP001365405">
    <property type="component" value="Unassembled WGS sequence"/>
</dbReference>
<feature type="transmembrane region" description="Helical" evidence="2">
    <location>
        <begin position="202"/>
        <end position="223"/>
    </location>
</feature>
<comment type="caution">
    <text evidence="3">The sequence shown here is derived from an EMBL/GenBank/DDBJ whole genome shotgun (WGS) entry which is preliminary data.</text>
</comment>
<name>A0ABU9CNH2_9BURK</name>
<feature type="transmembrane region" description="Helical" evidence="2">
    <location>
        <begin position="176"/>
        <end position="195"/>
    </location>
</feature>
<evidence type="ECO:0000256" key="1">
    <source>
        <dbReference type="SAM" id="MobiDB-lite"/>
    </source>
</evidence>
<feature type="transmembrane region" description="Helical" evidence="2">
    <location>
        <begin position="305"/>
        <end position="326"/>
    </location>
</feature>
<feature type="transmembrane region" description="Helical" evidence="2">
    <location>
        <begin position="40"/>
        <end position="59"/>
    </location>
</feature>
<feature type="compositionally biased region" description="Low complexity" evidence="1">
    <location>
        <begin position="9"/>
        <end position="20"/>
    </location>
</feature>
<dbReference type="RefSeq" id="WP_341411980.1">
    <property type="nucleotide sequence ID" value="NZ_JBBUTH010000009.1"/>
</dbReference>
<organism evidence="3 4">
    <name type="scientific">Pseudaquabacterium inlustre</name>
    <dbReference type="NCBI Taxonomy" id="2984192"/>
    <lineage>
        <taxon>Bacteria</taxon>
        <taxon>Pseudomonadati</taxon>
        <taxon>Pseudomonadota</taxon>
        <taxon>Betaproteobacteria</taxon>
        <taxon>Burkholderiales</taxon>
        <taxon>Sphaerotilaceae</taxon>
        <taxon>Pseudaquabacterium</taxon>
    </lineage>
</organism>
<keyword evidence="4" id="KW-1185">Reference proteome</keyword>
<sequence length="331" mass="35320">MTASTLPVGPAGPAALPAHGPSRTQRFLTLMRREWLQHRIGWWVLLLAPTVLLLVLALYDKGLIDVQIKRGDGTAVVGSMTQLPALAQVMLLNVGVTLATVVLALLAIGFQMPGLARRDVQDRSIEFWRSLPTSHSQSIAATLLVHLLLLPWLALAVGALGSHLVGLVTVISNHGLAAWLTLPWPSLLAGLAALVMRGAWGLLLALLWLSPLLLLTMAASAWLKRWGLPVVAAAALAGVEWLDPRLPQAVVRPALERLLHEAVRAVQAVPSVEQVRLNGHDDVAEWLLGLPAWAARDAASALSALASPAFVAALAVAAAGFALLVWRRRVH</sequence>
<evidence type="ECO:0008006" key="5">
    <source>
        <dbReference type="Google" id="ProtNLM"/>
    </source>
</evidence>
<keyword evidence="2" id="KW-0812">Transmembrane</keyword>
<protein>
    <recommendedName>
        <fullName evidence="5">ABC transporter permease</fullName>
    </recommendedName>
</protein>
<keyword evidence="2" id="KW-0472">Membrane</keyword>
<proteinExistence type="predicted"/>
<reference evidence="3 4" key="1">
    <citation type="submission" date="2024-04" db="EMBL/GenBank/DDBJ databases">
        <title>Novel species of the genus Ideonella isolated from streams.</title>
        <authorList>
            <person name="Lu H."/>
        </authorList>
    </citation>
    <scope>NUCLEOTIDE SEQUENCE [LARGE SCALE GENOMIC DNA]</scope>
    <source>
        <strain evidence="3 4">DXS22W</strain>
    </source>
</reference>
<feature type="region of interest" description="Disordered" evidence="1">
    <location>
        <begin position="1"/>
        <end position="20"/>
    </location>
</feature>
<accession>A0ABU9CNH2</accession>
<dbReference type="EMBL" id="JBBUTH010000009">
    <property type="protein sequence ID" value="MEK8052264.1"/>
    <property type="molecule type" value="Genomic_DNA"/>
</dbReference>
<gene>
    <name evidence="3" type="ORF">AACH10_18580</name>
</gene>
<feature type="transmembrane region" description="Helical" evidence="2">
    <location>
        <begin position="85"/>
        <end position="108"/>
    </location>
</feature>
<evidence type="ECO:0000256" key="2">
    <source>
        <dbReference type="SAM" id="Phobius"/>
    </source>
</evidence>
<keyword evidence="2" id="KW-1133">Transmembrane helix</keyword>
<feature type="transmembrane region" description="Helical" evidence="2">
    <location>
        <begin position="139"/>
        <end position="164"/>
    </location>
</feature>